<feature type="region of interest" description="Disordered" evidence="1">
    <location>
        <begin position="1"/>
        <end position="20"/>
    </location>
</feature>
<dbReference type="Gene3D" id="3.40.50.720">
    <property type="entry name" value="NAD(P)-binding Rossmann-like Domain"/>
    <property type="match status" value="1"/>
</dbReference>
<evidence type="ECO:0000313" key="3">
    <source>
        <dbReference type="Proteomes" id="UP000181942"/>
    </source>
</evidence>
<dbReference type="AlphaFoldDB" id="A0A1I2AFV2"/>
<dbReference type="OrthoDB" id="1523398at2"/>
<name>A0A1I2AFV2_9ACTN</name>
<accession>A0A1I2AFV2</accession>
<reference evidence="2 3" key="1">
    <citation type="submission" date="2016-10" db="EMBL/GenBank/DDBJ databases">
        <authorList>
            <person name="de Groot N.N."/>
        </authorList>
    </citation>
    <scope>NUCLEOTIDE SEQUENCE [LARGE SCALE GENOMIC DNA]</scope>
    <source>
        <strain evidence="2 3">OK461</strain>
    </source>
</reference>
<proteinExistence type="predicted"/>
<organism evidence="2 3">
    <name type="scientific">Streptomyces mirabilis</name>
    <dbReference type="NCBI Taxonomy" id="68239"/>
    <lineage>
        <taxon>Bacteria</taxon>
        <taxon>Bacillati</taxon>
        <taxon>Actinomycetota</taxon>
        <taxon>Actinomycetes</taxon>
        <taxon>Kitasatosporales</taxon>
        <taxon>Streptomycetaceae</taxon>
        <taxon>Streptomyces</taxon>
    </lineage>
</organism>
<evidence type="ECO:0000256" key="1">
    <source>
        <dbReference type="SAM" id="MobiDB-lite"/>
    </source>
</evidence>
<dbReference type="Proteomes" id="UP000181942">
    <property type="component" value="Unassembled WGS sequence"/>
</dbReference>
<dbReference type="EMBL" id="FONR01000001">
    <property type="protein sequence ID" value="SFE41710.1"/>
    <property type="molecule type" value="Genomic_DNA"/>
</dbReference>
<evidence type="ECO:0000313" key="2">
    <source>
        <dbReference type="EMBL" id="SFE41710.1"/>
    </source>
</evidence>
<sequence length="89" mass="9427">MGMTGWALRLSDTGAGGDLTDPRTSAIEIAQEFLAKAPSKAFHHMGYHDLEDVTRPVGTPGRRALAIADDNPADLDTVAHLVDAPGFAR</sequence>
<dbReference type="RefSeq" id="WP_143138189.1">
    <property type="nucleotide sequence ID" value="NZ_FONR01000001.1"/>
</dbReference>
<protein>
    <submittedName>
        <fullName evidence="2">Uncharacterized protein</fullName>
    </submittedName>
</protein>
<gene>
    <name evidence="2" type="ORF">SAMN02787118_101639</name>
</gene>